<dbReference type="AlphaFoldDB" id="A0A4Y7PSK2"/>
<accession>A0A4Y7PSK2</accession>
<dbReference type="VEuPathDB" id="FungiDB:BD410DRAFT_503372"/>
<protein>
    <submittedName>
        <fullName evidence="1">Uncharacterized protein</fullName>
    </submittedName>
</protein>
<dbReference type="OrthoDB" id="3311765at2759"/>
<keyword evidence="2" id="KW-1185">Reference proteome</keyword>
<name>A0A4Y7PSK2_9AGAM</name>
<evidence type="ECO:0000313" key="1">
    <source>
        <dbReference type="EMBL" id="TDL18354.1"/>
    </source>
</evidence>
<dbReference type="STRING" id="50990.A0A4Y7PSK2"/>
<reference evidence="1 2" key="1">
    <citation type="submission" date="2018-06" db="EMBL/GenBank/DDBJ databases">
        <title>A transcriptomic atlas of mushroom development highlights an independent origin of complex multicellularity.</title>
        <authorList>
            <consortium name="DOE Joint Genome Institute"/>
            <person name="Krizsan K."/>
            <person name="Almasi E."/>
            <person name="Merenyi Z."/>
            <person name="Sahu N."/>
            <person name="Viragh M."/>
            <person name="Koszo T."/>
            <person name="Mondo S."/>
            <person name="Kiss B."/>
            <person name="Balint B."/>
            <person name="Kues U."/>
            <person name="Barry K."/>
            <person name="Hegedus J.C."/>
            <person name="Henrissat B."/>
            <person name="Johnson J."/>
            <person name="Lipzen A."/>
            <person name="Ohm R."/>
            <person name="Nagy I."/>
            <person name="Pangilinan J."/>
            <person name="Yan J."/>
            <person name="Xiong Y."/>
            <person name="Grigoriev I.V."/>
            <person name="Hibbett D.S."/>
            <person name="Nagy L.G."/>
        </authorList>
    </citation>
    <scope>NUCLEOTIDE SEQUENCE [LARGE SCALE GENOMIC DNA]</scope>
    <source>
        <strain evidence="1 2">SZMC22713</strain>
    </source>
</reference>
<proteinExistence type="predicted"/>
<evidence type="ECO:0000313" key="2">
    <source>
        <dbReference type="Proteomes" id="UP000294933"/>
    </source>
</evidence>
<gene>
    <name evidence="1" type="ORF">BD410DRAFT_503372</name>
</gene>
<sequence length="99" mass="10919">MQTVSSIQVLRSVGRDLQSSKESGDTMRAAGIHAIATVPQTEVGLIISSTPKHRNLTPLISRITRRIAGVISSNWVVVSGMVECRMLWMNPCRPVLRTY</sequence>
<dbReference type="EMBL" id="ML170209">
    <property type="protein sequence ID" value="TDL18354.1"/>
    <property type="molecule type" value="Genomic_DNA"/>
</dbReference>
<dbReference type="Proteomes" id="UP000294933">
    <property type="component" value="Unassembled WGS sequence"/>
</dbReference>
<organism evidence="1 2">
    <name type="scientific">Rickenella mellea</name>
    <dbReference type="NCBI Taxonomy" id="50990"/>
    <lineage>
        <taxon>Eukaryota</taxon>
        <taxon>Fungi</taxon>
        <taxon>Dikarya</taxon>
        <taxon>Basidiomycota</taxon>
        <taxon>Agaricomycotina</taxon>
        <taxon>Agaricomycetes</taxon>
        <taxon>Hymenochaetales</taxon>
        <taxon>Rickenellaceae</taxon>
        <taxon>Rickenella</taxon>
    </lineage>
</organism>